<dbReference type="EMBL" id="KX883483">
    <property type="protein sequence ID" value="APG77023.1"/>
    <property type="molecule type" value="Genomic_RNA"/>
</dbReference>
<feature type="compositionally biased region" description="Polar residues" evidence="1">
    <location>
        <begin position="1"/>
        <end position="28"/>
    </location>
</feature>
<evidence type="ECO:0000256" key="1">
    <source>
        <dbReference type="SAM" id="MobiDB-lite"/>
    </source>
</evidence>
<sequence length="372" mass="42072">MTNVVYQQDSSSQKLGGRPFSSTSTSRVGENGKYPGPSNYTASRLTMLAYQTATKWNCRTHKSYVESVGALPMSASIEYKGNHYLVPLDGSPRMWGDYGSVINSALTKAYSSQSQLSVELAEVFETAGMLYSVVKESLRFIVNFKKSLTSKRHRRRFIKSITGKDADDVLSAYMAFRFGIRPLVYSTQDVLDILNEGIKKPLLFHGKASGSNVVVSGGYTAQESFRAKVSYQVTDPELFARSELGLSTSELAATAWELIPLSWAVDYFLPIGEYIQWFGRNLRYPGCTFVGGYTSFKTKTKYNSYEYAVKKYCWDRYTGKVISRRKYSHTYYDRKRLLSEPTLQIRPFADFSTKLNRFQLLDLVGVVRGLTK</sequence>
<reference evidence="2" key="1">
    <citation type="journal article" date="2016" name="Nature">
        <title>Redefining the invertebrate RNA virosphere.</title>
        <authorList>
            <person name="Shi M."/>
            <person name="Lin X.D."/>
            <person name="Tian J.H."/>
            <person name="Chen L.J."/>
            <person name="Chen X."/>
            <person name="Li C.X."/>
            <person name="Qin X.C."/>
            <person name="Li J."/>
            <person name="Cao J.P."/>
            <person name="Eden J.S."/>
            <person name="Buchmann J."/>
            <person name="Wang W."/>
            <person name="Xu J."/>
            <person name="Holmes E.C."/>
            <person name="Zhang Y.Z."/>
        </authorList>
    </citation>
    <scope>NUCLEOTIDE SEQUENCE</scope>
    <source>
        <strain evidence="2">BHTH15291</strain>
    </source>
</reference>
<evidence type="ECO:0000313" key="2">
    <source>
        <dbReference type="EMBL" id="APG77023.1"/>
    </source>
</evidence>
<organism evidence="2">
    <name type="scientific">Beihai levi-like virus 27</name>
    <dbReference type="NCBI Taxonomy" id="1922413"/>
    <lineage>
        <taxon>Viruses</taxon>
        <taxon>Riboviria</taxon>
    </lineage>
</organism>
<feature type="region of interest" description="Disordered" evidence="1">
    <location>
        <begin position="1"/>
        <end position="37"/>
    </location>
</feature>
<protein>
    <recommendedName>
        <fullName evidence="3">Maturation protein</fullName>
    </recommendedName>
</protein>
<proteinExistence type="predicted"/>
<evidence type="ECO:0008006" key="3">
    <source>
        <dbReference type="Google" id="ProtNLM"/>
    </source>
</evidence>
<name>A0A1L3KI39_9VIRU</name>
<accession>A0A1L3KI39</accession>